<name>A0A261RNF8_9BORD</name>
<dbReference type="OrthoDB" id="8662218at2"/>
<evidence type="ECO:0000313" key="2">
    <source>
        <dbReference type="EMBL" id="OZI26130.1"/>
    </source>
</evidence>
<evidence type="ECO:0000256" key="1">
    <source>
        <dbReference type="SAM" id="Phobius"/>
    </source>
</evidence>
<dbReference type="Proteomes" id="UP000216857">
    <property type="component" value="Unassembled WGS sequence"/>
</dbReference>
<keyword evidence="1" id="KW-0812">Transmembrane</keyword>
<dbReference type="STRING" id="1416803.CAL13_02345"/>
<dbReference type="RefSeq" id="WP_094845246.1">
    <property type="nucleotide sequence ID" value="NZ_NEVJ01000001.1"/>
</dbReference>
<proteinExistence type="predicted"/>
<comment type="caution">
    <text evidence="2">The sequence shown here is derived from an EMBL/GenBank/DDBJ whole genome shotgun (WGS) entry which is preliminary data.</text>
</comment>
<sequence length="86" mass="9355">MDNALTRFVRALAFTVLALIGGVMALVFMVSTAIAVGILYVIAKVRGRPFGVKAYWHQRNASRGPAAGPFQGVRPDVIDVEVREVR</sequence>
<gene>
    <name evidence="2" type="ORF">CAL26_01920</name>
</gene>
<organism evidence="2 3">
    <name type="scientific">Bordetella genomosp. 9</name>
    <dbReference type="NCBI Taxonomy" id="1416803"/>
    <lineage>
        <taxon>Bacteria</taxon>
        <taxon>Pseudomonadati</taxon>
        <taxon>Pseudomonadota</taxon>
        <taxon>Betaproteobacteria</taxon>
        <taxon>Burkholderiales</taxon>
        <taxon>Alcaligenaceae</taxon>
        <taxon>Bordetella</taxon>
    </lineage>
</organism>
<evidence type="ECO:0000313" key="3">
    <source>
        <dbReference type="Proteomes" id="UP000216857"/>
    </source>
</evidence>
<dbReference type="EMBL" id="NEVJ01000001">
    <property type="protein sequence ID" value="OZI26130.1"/>
    <property type="molecule type" value="Genomic_DNA"/>
</dbReference>
<feature type="transmembrane region" description="Helical" evidence="1">
    <location>
        <begin position="12"/>
        <end position="43"/>
    </location>
</feature>
<dbReference type="AlphaFoldDB" id="A0A261RNF8"/>
<accession>A0A261RNF8</accession>
<keyword evidence="3" id="KW-1185">Reference proteome</keyword>
<protein>
    <submittedName>
        <fullName evidence="2">Uncharacterized protein</fullName>
    </submittedName>
</protein>
<reference evidence="2" key="1">
    <citation type="submission" date="2017-05" db="EMBL/GenBank/DDBJ databases">
        <title>Complete and WGS of Bordetella genogroups.</title>
        <authorList>
            <person name="Spilker T."/>
            <person name="Lipuma J."/>
        </authorList>
    </citation>
    <scope>NUCLEOTIDE SEQUENCE</scope>
    <source>
        <strain evidence="2">AU21707</strain>
    </source>
</reference>
<keyword evidence="1" id="KW-1133">Transmembrane helix</keyword>
<keyword evidence="1" id="KW-0472">Membrane</keyword>